<keyword evidence="11" id="KW-1185">Reference proteome</keyword>
<dbReference type="Gene3D" id="1.20.140.10">
    <property type="entry name" value="Butyryl-CoA Dehydrogenase, subunit A, domain 3"/>
    <property type="match status" value="1"/>
</dbReference>
<dbReference type="Gene3D" id="2.40.110.20">
    <property type="match status" value="1"/>
</dbReference>
<dbReference type="InterPro" id="IPR009075">
    <property type="entry name" value="AcylCo_DH/oxidase_C"/>
</dbReference>
<feature type="domain" description="Acyl-CoA oxidase/dehydrogenase middle" evidence="8">
    <location>
        <begin position="162"/>
        <end position="270"/>
    </location>
</feature>
<dbReference type="SUPFAM" id="SSF56645">
    <property type="entry name" value="Acyl-CoA dehydrogenase NM domain-like"/>
    <property type="match status" value="1"/>
</dbReference>
<keyword evidence="5 6" id="KW-0560">Oxidoreductase</keyword>
<organism evidence="10 11">
    <name type="scientific">Desulfotruncus arcticus DSM 17038</name>
    <dbReference type="NCBI Taxonomy" id="1121424"/>
    <lineage>
        <taxon>Bacteria</taxon>
        <taxon>Bacillati</taxon>
        <taxon>Bacillota</taxon>
        <taxon>Clostridia</taxon>
        <taxon>Eubacteriales</taxon>
        <taxon>Desulfallaceae</taxon>
        <taxon>Desulfotruncus</taxon>
    </lineage>
</organism>
<dbReference type="Pfam" id="PF12806">
    <property type="entry name" value="Acyl-CoA_dh_C"/>
    <property type="match status" value="1"/>
</dbReference>
<dbReference type="GO" id="GO:0016627">
    <property type="term" value="F:oxidoreductase activity, acting on the CH-CH group of donors"/>
    <property type="evidence" value="ECO:0007669"/>
    <property type="project" value="InterPro"/>
</dbReference>
<comment type="similarity">
    <text evidence="2 6">Belongs to the acyl-CoA dehydrogenase family.</text>
</comment>
<evidence type="ECO:0000259" key="9">
    <source>
        <dbReference type="Pfam" id="PF12806"/>
    </source>
</evidence>
<name>A0A1I2WH16_9FIRM</name>
<protein>
    <submittedName>
        <fullName evidence="10">Acyl-CoA dehydrogenase</fullName>
    </submittedName>
</protein>
<accession>A0A1I2WH16</accession>
<dbReference type="EMBL" id="FOOX01000013">
    <property type="protein sequence ID" value="SFH00640.1"/>
    <property type="molecule type" value="Genomic_DNA"/>
</dbReference>
<evidence type="ECO:0000313" key="10">
    <source>
        <dbReference type="EMBL" id="SFH00640.1"/>
    </source>
</evidence>
<evidence type="ECO:0000256" key="1">
    <source>
        <dbReference type="ARBA" id="ARBA00001974"/>
    </source>
</evidence>
<feature type="domain" description="Acyl-CoA dehydrogenase/oxidase C-terminal" evidence="7">
    <location>
        <begin position="292"/>
        <end position="457"/>
    </location>
</feature>
<dbReference type="PANTHER" id="PTHR42803">
    <property type="entry name" value="ACYL-COA DEHYDROGENASE"/>
    <property type="match status" value="1"/>
</dbReference>
<keyword evidence="4 6" id="KW-0274">FAD</keyword>
<evidence type="ECO:0000256" key="4">
    <source>
        <dbReference type="ARBA" id="ARBA00022827"/>
    </source>
</evidence>
<evidence type="ECO:0000256" key="6">
    <source>
        <dbReference type="RuleBase" id="RU362125"/>
    </source>
</evidence>
<dbReference type="AlphaFoldDB" id="A0A1I2WH16"/>
<comment type="cofactor">
    <cofactor evidence="1 6">
        <name>FAD</name>
        <dbReference type="ChEBI" id="CHEBI:57692"/>
    </cofactor>
</comment>
<dbReference type="RefSeq" id="WP_092472690.1">
    <property type="nucleotide sequence ID" value="NZ_FOOX01000013.1"/>
</dbReference>
<evidence type="ECO:0000259" key="7">
    <source>
        <dbReference type="Pfam" id="PF00441"/>
    </source>
</evidence>
<dbReference type="OrthoDB" id="9802447at2"/>
<proteinExistence type="inferred from homology"/>
<evidence type="ECO:0000256" key="3">
    <source>
        <dbReference type="ARBA" id="ARBA00022630"/>
    </source>
</evidence>
<dbReference type="Pfam" id="PF02770">
    <property type="entry name" value="Acyl-CoA_dh_M"/>
    <property type="match status" value="1"/>
</dbReference>
<dbReference type="InterPro" id="IPR006091">
    <property type="entry name" value="Acyl-CoA_Oxase/DH_mid-dom"/>
</dbReference>
<evidence type="ECO:0000256" key="2">
    <source>
        <dbReference type="ARBA" id="ARBA00009347"/>
    </source>
</evidence>
<feature type="domain" description="Acetyl-CoA dehydrogenase-like C-terminal" evidence="9">
    <location>
        <begin position="478"/>
        <end position="604"/>
    </location>
</feature>
<dbReference type="InterPro" id="IPR052166">
    <property type="entry name" value="Diverse_Acyl-CoA_DH"/>
</dbReference>
<evidence type="ECO:0000313" key="11">
    <source>
        <dbReference type="Proteomes" id="UP000199337"/>
    </source>
</evidence>
<sequence>MAEFAYDIRDLKFILNEWLDMDEVFGLDRFKDNYEKDDIDFILNEVYKMAKEVVFPINKEGDEIGLKFANGKVTLPPAYIEAYKFLQENGWGSANESLGSDELMPLTLYRAYNEMLMAACPALTSYIKLTTGAANLIYRFGTDQDREMFIENMLNGQWSGTMCLTEPNAGSDVGDSTTRAYPTDDPGIYKIKGTKMFITGGEVDLSENIIHMVLARPEGGAPGSKGLGLYIVPKIWVNEDGSLGEPNDVVCIGVEHKMGLKASATAMLSFGENDNCRGILVGSPADSEGASKGLSMMFHMMNESRIGTGHNALSQMAAAYYFAAKYATERIQGRLFTNPKAGRVPLIKHEDVKRILLEMKAQVEGIRAMIFRGFYYLDIAEHSSDKEKAKRCQGLAEILTPLIKTYAAETAWQMIGQAIQVYGGVGYTEEYPVSQYARDVKILSIWEGTSFIHAMDLVGRKMRMGDGVPFANWMNDRKEFIETNKNNEGFGAEFNRLAKAYQCVAEIKELYSAYYADKTQKGHLIPLYALRVLTCCAQLFAAESILDQAILAKRKIEELGTDHHDYTYYAGKVNSAKFFINNILPNVYYQAELIKNADVSALECPEEAFIVS</sequence>
<dbReference type="InterPro" id="IPR009100">
    <property type="entry name" value="AcylCoA_DH/oxidase_NM_dom_sf"/>
</dbReference>
<dbReference type="InterPro" id="IPR025878">
    <property type="entry name" value="Acyl-CoA_dh-like_C_dom"/>
</dbReference>
<dbReference type="SUPFAM" id="SSF47203">
    <property type="entry name" value="Acyl-CoA dehydrogenase C-terminal domain-like"/>
    <property type="match status" value="1"/>
</dbReference>
<dbReference type="PANTHER" id="PTHR42803:SF1">
    <property type="entry name" value="BROAD-SPECIFICITY LINEAR ACYL-COA DEHYDROGENASE FADE5"/>
    <property type="match status" value="1"/>
</dbReference>
<reference evidence="11" key="1">
    <citation type="submission" date="2016-10" db="EMBL/GenBank/DDBJ databases">
        <authorList>
            <person name="Varghese N."/>
            <person name="Submissions S."/>
        </authorList>
    </citation>
    <scope>NUCLEOTIDE SEQUENCE [LARGE SCALE GENOMIC DNA]</scope>
    <source>
        <strain evidence="11">DSM 17038</strain>
    </source>
</reference>
<evidence type="ECO:0000259" key="8">
    <source>
        <dbReference type="Pfam" id="PF02770"/>
    </source>
</evidence>
<evidence type="ECO:0000256" key="5">
    <source>
        <dbReference type="ARBA" id="ARBA00023002"/>
    </source>
</evidence>
<dbReference type="STRING" id="341036.SAMN05660649_03506"/>
<dbReference type="Pfam" id="PF00441">
    <property type="entry name" value="Acyl-CoA_dh_1"/>
    <property type="match status" value="1"/>
</dbReference>
<keyword evidence="3 6" id="KW-0285">Flavoprotein</keyword>
<gene>
    <name evidence="10" type="ORF">SAMN05660649_03506</name>
</gene>
<dbReference type="GO" id="GO:0005886">
    <property type="term" value="C:plasma membrane"/>
    <property type="evidence" value="ECO:0007669"/>
    <property type="project" value="TreeGrafter"/>
</dbReference>
<dbReference type="InterPro" id="IPR036250">
    <property type="entry name" value="AcylCo_DH-like_C"/>
</dbReference>
<dbReference type="Proteomes" id="UP000199337">
    <property type="component" value="Unassembled WGS sequence"/>
</dbReference>